<keyword evidence="1" id="KW-0175">Coiled coil</keyword>
<dbReference type="PANTHER" id="PTHR43215">
    <property type="entry name" value="RADIAL SPOKE HEAD 1 HOMOLOG"/>
    <property type="match status" value="1"/>
</dbReference>
<dbReference type="EMBL" id="LDAU01000171">
    <property type="protein sequence ID" value="KRX01288.1"/>
    <property type="molecule type" value="Genomic_DNA"/>
</dbReference>
<dbReference type="InParanoid" id="A0A0V0QGM5"/>
<comment type="caution">
    <text evidence="2">The sequence shown here is derived from an EMBL/GenBank/DDBJ whole genome shotgun (WGS) entry which is preliminary data.</text>
</comment>
<keyword evidence="3" id="KW-1185">Reference proteome</keyword>
<dbReference type="AlphaFoldDB" id="A0A0V0QGM5"/>
<organism evidence="2 3">
    <name type="scientific">Pseudocohnilembus persalinus</name>
    <name type="common">Ciliate</name>
    <dbReference type="NCBI Taxonomy" id="266149"/>
    <lineage>
        <taxon>Eukaryota</taxon>
        <taxon>Sar</taxon>
        <taxon>Alveolata</taxon>
        <taxon>Ciliophora</taxon>
        <taxon>Intramacronucleata</taxon>
        <taxon>Oligohymenophorea</taxon>
        <taxon>Scuticociliatia</taxon>
        <taxon>Philasterida</taxon>
        <taxon>Pseudocohnilembidae</taxon>
        <taxon>Pseudocohnilembus</taxon>
    </lineage>
</organism>
<name>A0A0V0QGM5_PSEPJ</name>
<evidence type="ECO:0008006" key="4">
    <source>
        <dbReference type="Google" id="ProtNLM"/>
    </source>
</evidence>
<feature type="coiled-coil region" evidence="1">
    <location>
        <begin position="208"/>
        <end position="285"/>
    </location>
</feature>
<evidence type="ECO:0000313" key="2">
    <source>
        <dbReference type="EMBL" id="KRX01288.1"/>
    </source>
</evidence>
<reference evidence="2 3" key="1">
    <citation type="journal article" date="2015" name="Sci. Rep.">
        <title>Genome of the facultative scuticociliatosis pathogen Pseudocohnilembus persalinus provides insight into its virulence through horizontal gene transfer.</title>
        <authorList>
            <person name="Xiong J."/>
            <person name="Wang G."/>
            <person name="Cheng J."/>
            <person name="Tian M."/>
            <person name="Pan X."/>
            <person name="Warren A."/>
            <person name="Jiang C."/>
            <person name="Yuan D."/>
            <person name="Miao W."/>
        </authorList>
    </citation>
    <scope>NUCLEOTIDE SEQUENCE [LARGE SCALE GENOMIC DNA]</scope>
    <source>
        <strain evidence="2">36N120E</strain>
    </source>
</reference>
<accession>A0A0V0QGM5</accession>
<sequence length="613" mass="73994">MIELLNNLGICNQKSERQNQQKQNLKKQKQEQDIELERMETVQSELKKSQQSFRQDQDFVISGKKIQQDILNKQHQTYDINLNTNKSKNIEKGDEYFLKQQFQKHNTLDTYEFIDQIQLKQRQSTILNENFLTQRKNSQNYMVTSDLLSKKEHFTPQIKQLQSSRQSQKSIKDFEWELILENENNKLQYQFELSKNGEQGLILRNEYQEFLEKKHDQYNQKMLQMNENQQQENQKQKIKYKLKHKSIQEAEDEDEQNYERKMLQAKNQNTKEEQNDNQLQNYQKNGNFQKIIPKSAKLFNDQNAKSLEQINSIQNVQSQQNRTEGYFESQHTINNEKLYFQQVENKNKNVAQISRQKLEQFKQELFKEQKFKLKQDVKEKFGNIKIDVIQNQNKKYTYFGYVDEFNLFQYKGVWENKNGDYYFGKFKNSKFHGQGSYFNIEGHLYEGNFRRGYKQQFGLQTYSNNNKFGGNWIKNKKYGLGVFFNNQKNKTYTGEWKNSKIVNYQNIYDCDKFDQEVLLIKDKIQNILQPYQNQEFEQEKNGEEDELIYKNNNFNQNEFIKKEEIQNWENQNLIMQSQSEEENRQFLNQFSCIEGISVEQEGDIELEEDLKIQ</sequence>
<dbReference type="PANTHER" id="PTHR43215:SF14">
    <property type="entry name" value="RADIAL SPOKE HEAD 1 HOMOLOG"/>
    <property type="match status" value="1"/>
</dbReference>
<evidence type="ECO:0000256" key="1">
    <source>
        <dbReference type="SAM" id="Coils"/>
    </source>
</evidence>
<feature type="coiled-coil region" evidence="1">
    <location>
        <begin position="11"/>
        <end position="42"/>
    </location>
</feature>
<dbReference type="SUPFAM" id="SSF82185">
    <property type="entry name" value="Histone H3 K4-specific methyltransferase SET7/9 N-terminal domain"/>
    <property type="match status" value="1"/>
</dbReference>
<evidence type="ECO:0000313" key="3">
    <source>
        <dbReference type="Proteomes" id="UP000054937"/>
    </source>
</evidence>
<dbReference type="Gene3D" id="2.20.110.10">
    <property type="entry name" value="Histone H3 K4-specific methyltransferase SET7/9 N-terminal domain"/>
    <property type="match status" value="1"/>
</dbReference>
<dbReference type="Proteomes" id="UP000054937">
    <property type="component" value="Unassembled WGS sequence"/>
</dbReference>
<protein>
    <recommendedName>
        <fullName evidence="4">MORN motif</fullName>
    </recommendedName>
</protein>
<proteinExistence type="predicted"/>
<gene>
    <name evidence="2" type="ORF">PPERSA_11735</name>
</gene>